<keyword evidence="3" id="KW-1185">Reference proteome</keyword>
<gene>
    <name evidence="2" type="ORF">MiSe_23110</name>
</gene>
<dbReference type="InterPro" id="IPR050452">
    <property type="entry name" value="Metacaspase"/>
</dbReference>
<proteinExistence type="predicted"/>
<dbReference type="PROSITE" id="PS51318">
    <property type="entry name" value="TAT"/>
    <property type="match status" value="1"/>
</dbReference>
<dbReference type="Pfam" id="PF00656">
    <property type="entry name" value="Peptidase_C14"/>
    <property type="match status" value="1"/>
</dbReference>
<dbReference type="InterPro" id="IPR011600">
    <property type="entry name" value="Pept_C14_caspase"/>
</dbReference>
<dbReference type="RefSeq" id="WP_226579238.1">
    <property type="nucleotide sequence ID" value="NZ_BLAY01000030.1"/>
</dbReference>
<dbReference type="InterPro" id="IPR006311">
    <property type="entry name" value="TAT_signal"/>
</dbReference>
<dbReference type="Gene3D" id="3.40.50.1460">
    <property type="match status" value="1"/>
</dbReference>
<feature type="domain" description="Peptidase C14 caspase" evidence="1">
    <location>
        <begin position="44"/>
        <end position="308"/>
    </location>
</feature>
<dbReference type="AlphaFoldDB" id="A0AAV3XDS4"/>
<dbReference type="InterPro" id="IPR029030">
    <property type="entry name" value="Caspase-like_dom_sf"/>
</dbReference>
<evidence type="ECO:0000259" key="1">
    <source>
        <dbReference type="Pfam" id="PF00656"/>
    </source>
</evidence>
<organism evidence="2 3">
    <name type="scientific">Microseira wollei NIES-4236</name>
    <dbReference type="NCBI Taxonomy" id="2530354"/>
    <lineage>
        <taxon>Bacteria</taxon>
        <taxon>Bacillati</taxon>
        <taxon>Cyanobacteriota</taxon>
        <taxon>Cyanophyceae</taxon>
        <taxon>Oscillatoriophycideae</taxon>
        <taxon>Aerosakkonematales</taxon>
        <taxon>Aerosakkonemataceae</taxon>
        <taxon>Microseira</taxon>
    </lineage>
</organism>
<evidence type="ECO:0000313" key="3">
    <source>
        <dbReference type="Proteomes" id="UP001050975"/>
    </source>
</evidence>
<dbReference type="PANTHER" id="PTHR48104">
    <property type="entry name" value="METACASPASE-4"/>
    <property type="match status" value="1"/>
</dbReference>
<accession>A0AAV3XDS4</accession>
<protein>
    <recommendedName>
        <fullName evidence="1">Peptidase C14 caspase domain-containing protein</fullName>
    </recommendedName>
</protein>
<name>A0AAV3XDS4_9CYAN</name>
<dbReference type="GO" id="GO:0004197">
    <property type="term" value="F:cysteine-type endopeptidase activity"/>
    <property type="evidence" value="ECO:0007669"/>
    <property type="project" value="InterPro"/>
</dbReference>
<dbReference type="GO" id="GO:0006508">
    <property type="term" value="P:proteolysis"/>
    <property type="evidence" value="ECO:0007669"/>
    <property type="project" value="InterPro"/>
</dbReference>
<dbReference type="Proteomes" id="UP001050975">
    <property type="component" value="Unassembled WGS sequence"/>
</dbReference>
<dbReference type="PANTHER" id="PTHR48104:SF30">
    <property type="entry name" value="METACASPASE-1"/>
    <property type="match status" value="1"/>
</dbReference>
<dbReference type="GO" id="GO:0005737">
    <property type="term" value="C:cytoplasm"/>
    <property type="evidence" value="ECO:0007669"/>
    <property type="project" value="TreeGrafter"/>
</dbReference>
<dbReference type="SUPFAM" id="SSF52129">
    <property type="entry name" value="Caspase-like"/>
    <property type="match status" value="1"/>
</dbReference>
<sequence length="404" mass="44785">MSQISRRRFCQFAVTTLATLGLSQLNLMPKAERYGKFLAQITRRKLALLVGINQYKILPLDGCITDVEMQRHLLIHRFGFNPKDIYIITDQQATRQGILSAFEEHLIKQAKPGDVAVFHYSGHGSLVRDPHPIMTDSWVDGNNVNGTLVPIDSTLSIKAGGEVRDIMGHTLFLLMSAIKTENFTAVIDSCFSGSATRKEFKERVINGRESLEISPLEKSYQERWLARLNLTPEEFVKGYKTGVGNGVVLAATNRNQTAKDVHINGFFAGIFSYLLIQYLWEQTSTPDRAIAYTNQQIPESWEQNPTYEVKVGSGYGQQPIYLLDPATPAANAAVTEVNRNRATLWLGGLNHRALANSTPGRVLTVVSPPENLGSKVTLQSRRGLVGIATFTGNIKPGMLLRLGD</sequence>
<reference evidence="2" key="1">
    <citation type="submission" date="2019-10" db="EMBL/GenBank/DDBJ databases">
        <title>Draft genome sequece of Microseira wollei NIES-4236.</title>
        <authorList>
            <person name="Yamaguchi H."/>
            <person name="Suzuki S."/>
            <person name="Kawachi M."/>
        </authorList>
    </citation>
    <scope>NUCLEOTIDE SEQUENCE</scope>
    <source>
        <strain evidence="2">NIES-4236</strain>
    </source>
</reference>
<evidence type="ECO:0000313" key="2">
    <source>
        <dbReference type="EMBL" id="GET37557.1"/>
    </source>
</evidence>
<dbReference type="EMBL" id="BLAY01000030">
    <property type="protein sequence ID" value="GET37557.1"/>
    <property type="molecule type" value="Genomic_DNA"/>
</dbReference>
<comment type="caution">
    <text evidence="2">The sequence shown here is derived from an EMBL/GenBank/DDBJ whole genome shotgun (WGS) entry which is preliminary data.</text>
</comment>